<dbReference type="PANTHER" id="PTHR43065">
    <property type="entry name" value="SENSOR HISTIDINE KINASE"/>
    <property type="match status" value="1"/>
</dbReference>
<dbReference type="PANTHER" id="PTHR43065:SF42">
    <property type="entry name" value="TWO-COMPONENT SENSOR PPRA"/>
    <property type="match status" value="1"/>
</dbReference>
<dbReference type="GO" id="GO:0004673">
    <property type="term" value="F:protein histidine kinase activity"/>
    <property type="evidence" value="ECO:0007669"/>
    <property type="project" value="UniProtKB-EC"/>
</dbReference>
<feature type="domain" description="Response regulatory" evidence="7">
    <location>
        <begin position="752"/>
        <end position="868"/>
    </location>
</feature>
<proteinExistence type="predicted"/>
<dbReference type="PRINTS" id="PR00344">
    <property type="entry name" value="BCTRLSENSOR"/>
</dbReference>
<evidence type="ECO:0000256" key="3">
    <source>
        <dbReference type="ARBA" id="ARBA00022553"/>
    </source>
</evidence>
<dbReference type="InterPro" id="IPR036097">
    <property type="entry name" value="HisK_dim/P_sf"/>
</dbReference>
<keyword evidence="5" id="KW-0812">Transmembrane</keyword>
<dbReference type="SUPFAM" id="SSF55785">
    <property type="entry name" value="PYP-like sensor domain (PAS domain)"/>
    <property type="match status" value="3"/>
</dbReference>
<reference evidence="10" key="1">
    <citation type="journal article" date="2019" name="Int. J. Syst. Evol. Microbiol.">
        <title>The Global Catalogue of Microorganisms (GCM) 10K type strain sequencing project: providing services to taxonomists for standard genome sequencing and annotation.</title>
        <authorList>
            <consortium name="The Broad Institute Genomics Platform"/>
            <consortium name="The Broad Institute Genome Sequencing Center for Infectious Disease"/>
            <person name="Wu L."/>
            <person name="Ma J."/>
        </authorList>
    </citation>
    <scope>NUCLEOTIDE SEQUENCE [LARGE SCALE GENOMIC DNA]</scope>
    <source>
        <strain evidence="10">CGMCC 4.1415</strain>
    </source>
</reference>
<keyword evidence="5" id="KW-0472">Membrane</keyword>
<dbReference type="Pfam" id="PF00072">
    <property type="entry name" value="Response_reg"/>
    <property type="match status" value="1"/>
</dbReference>
<dbReference type="InterPro" id="IPR036890">
    <property type="entry name" value="HATPase_C_sf"/>
</dbReference>
<dbReference type="SMART" id="SM00387">
    <property type="entry name" value="HATPase_c"/>
    <property type="match status" value="1"/>
</dbReference>
<evidence type="ECO:0000259" key="8">
    <source>
        <dbReference type="PROSITE" id="PS50112"/>
    </source>
</evidence>
<dbReference type="Pfam" id="PF08448">
    <property type="entry name" value="PAS_4"/>
    <property type="match status" value="1"/>
</dbReference>
<evidence type="ECO:0000259" key="7">
    <source>
        <dbReference type="PROSITE" id="PS50110"/>
    </source>
</evidence>
<keyword evidence="9" id="KW-0418">Kinase</keyword>
<dbReference type="RefSeq" id="WP_378228416.1">
    <property type="nucleotide sequence ID" value="NZ_JBHSLL010000013.1"/>
</dbReference>
<dbReference type="Gene3D" id="1.10.287.130">
    <property type="match status" value="1"/>
</dbReference>
<dbReference type="SUPFAM" id="SSF55874">
    <property type="entry name" value="ATPase domain of HSP90 chaperone/DNA topoisomerase II/histidine kinase"/>
    <property type="match status" value="1"/>
</dbReference>
<dbReference type="SMART" id="SM00091">
    <property type="entry name" value="PAS"/>
    <property type="match status" value="3"/>
</dbReference>
<evidence type="ECO:0000256" key="4">
    <source>
        <dbReference type="PROSITE-ProRule" id="PRU00169"/>
    </source>
</evidence>
<accession>A0ABW0GUZ4</accession>
<dbReference type="EMBL" id="JBHSLL010000013">
    <property type="protein sequence ID" value="MFC5385477.1"/>
    <property type="molecule type" value="Genomic_DNA"/>
</dbReference>
<dbReference type="EC" id="2.7.13.3" evidence="2"/>
<dbReference type="InterPro" id="IPR013656">
    <property type="entry name" value="PAS_4"/>
</dbReference>
<comment type="catalytic activity">
    <reaction evidence="1">
        <text>ATP + protein L-histidine = ADP + protein N-phospho-L-histidine.</text>
        <dbReference type="EC" id="2.7.13.3"/>
    </reaction>
</comment>
<dbReference type="Pfam" id="PF02518">
    <property type="entry name" value="HATPase_c"/>
    <property type="match status" value="1"/>
</dbReference>
<evidence type="ECO:0000256" key="5">
    <source>
        <dbReference type="SAM" id="Phobius"/>
    </source>
</evidence>
<comment type="caution">
    <text evidence="9">The sequence shown here is derived from an EMBL/GenBank/DDBJ whole genome shotgun (WGS) entry which is preliminary data.</text>
</comment>
<protein>
    <recommendedName>
        <fullName evidence="2">histidine kinase</fullName>
        <ecNumber evidence="2">2.7.13.3</ecNumber>
    </recommendedName>
</protein>
<evidence type="ECO:0000313" key="10">
    <source>
        <dbReference type="Proteomes" id="UP001596016"/>
    </source>
</evidence>
<dbReference type="InterPro" id="IPR003661">
    <property type="entry name" value="HisK_dim/P_dom"/>
</dbReference>
<dbReference type="InterPro" id="IPR001789">
    <property type="entry name" value="Sig_transdc_resp-reg_receiver"/>
</dbReference>
<dbReference type="InterPro" id="IPR035965">
    <property type="entry name" value="PAS-like_dom_sf"/>
</dbReference>
<dbReference type="Gene3D" id="3.30.450.20">
    <property type="entry name" value="PAS domain"/>
    <property type="match status" value="3"/>
</dbReference>
<feature type="transmembrane region" description="Helical" evidence="5">
    <location>
        <begin position="51"/>
        <end position="76"/>
    </location>
</feature>
<dbReference type="SMART" id="SM00448">
    <property type="entry name" value="REC"/>
    <property type="match status" value="1"/>
</dbReference>
<dbReference type="Gene3D" id="3.40.50.2300">
    <property type="match status" value="1"/>
</dbReference>
<sequence length="870" mass="94922">MAKEVRGDFYPVPMVDQNMRPGTVARLIIFILVLIISAVLFGLFRERFGDPFLLGMLGVLAMIGVGFLFATAMGFVQIAPRSTGDELSKAFVDSMAQGLVVTDVKNRIIYANRAYADMTGATSAADVRTVEGLLSDMPEASPVIHRLVSGLRDGQQGDGEFRLGQAIRPGSGSAADPGAHWYRVQARSFRMPGQRQPLNAWKLADISREREEQERFFLDLQKAIDHLDNAPAGFFSTDQEGRVTYINATLAGWLGIDLASFTPGSVSLSDFVAGDGMALVNSVRPEPGKVRNAVINFDLTTMKGEALPVRFLHRVTATKDGHVGPARTIVLNLNEGEDASADLRASEVRFTRFFNSTPMAIAGVDKEGRILRTNAPFLSLFGSEVDRDALDRRVRLDTVICERDRPAFAAALEKARQRQADIAPIDTMLPGNEERHIRFYVNAVADGDGAEEAAIVYAVDTTEQKALEAQMAQSQKMQAVGQLAGGIAHDFNNVLTAIIMASDLLLTNHRPSDSSFPDIMNIKQNANRAASLVRQLLAFSRKQTLRPEVLTLTDVLADLRMLLARLIGNDIKLQIDHGRDLWPVKVDIGQLEQVIVNLAVNARDAMPEGGALTVRTRNVTEDEAKAFQYRELEASDYVLVEIEDNGSGIPPDILKKIFEPFFTTKDVGKGTGLGLSMVYGIIKQTGGFIFCDSEVGKGTVFRIFLPRYMPEIVAQPAADTEQKILTGDADSQKIAAPVKVVDTVKDLSGSATVLLVEDEDAVRMGGVRALTSRGYTVHEASSGVEALELFAELDGKVDIVVSDVVMPEMDGPTLLGELRKRQPDIKFVFVSGYAEDAFAKNLPEDAQFGFLPKPFSLKQLATVVKEVLEA</sequence>
<dbReference type="Pfam" id="PF00512">
    <property type="entry name" value="HisKA"/>
    <property type="match status" value="1"/>
</dbReference>
<keyword evidence="3 4" id="KW-0597">Phosphoprotein</keyword>
<dbReference type="InterPro" id="IPR011006">
    <property type="entry name" value="CheY-like_superfamily"/>
</dbReference>
<dbReference type="PROSITE" id="PS50110">
    <property type="entry name" value="RESPONSE_REGULATORY"/>
    <property type="match status" value="1"/>
</dbReference>
<dbReference type="CDD" id="cd00082">
    <property type="entry name" value="HisKA"/>
    <property type="match status" value="1"/>
</dbReference>
<dbReference type="InterPro" id="IPR000014">
    <property type="entry name" value="PAS"/>
</dbReference>
<dbReference type="NCBIfam" id="NF046020">
    <property type="entry name" value="HisKinCckABruc"/>
    <property type="match status" value="1"/>
</dbReference>
<feature type="modified residue" description="4-aspartylphosphate" evidence="4">
    <location>
        <position position="803"/>
    </location>
</feature>
<evidence type="ECO:0000256" key="1">
    <source>
        <dbReference type="ARBA" id="ARBA00000085"/>
    </source>
</evidence>
<feature type="domain" description="Histidine kinase" evidence="6">
    <location>
        <begin position="486"/>
        <end position="709"/>
    </location>
</feature>
<keyword evidence="5" id="KW-1133">Transmembrane helix</keyword>
<dbReference type="InterPro" id="IPR005467">
    <property type="entry name" value="His_kinase_dom"/>
</dbReference>
<dbReference type="Pfam" id="PF13188">
    <property type="entry name" value="PAS_8"/>
    <property type="match status" value="1"/>
</dbReference>
<dbReference type="InterPro" id="IPR004358">
    <property type="entry name" value="Sig_transdc_His_kin-like_C"/>
</dbReference>
<evidence type="ECO:0000259" key="6">
    <source>
        <dbReference type="PROSITE" id="PS50109"/>
    </source>
</evidence>
<dbReference type="Gene3D" id="3.30.565.10">
    <property type="entry name" value="Histidine kinase-like ATPase, C-terminal domain"/>
    <property type="match status" value="1"/>
</dbReference>
<dbReference type="SMART" id="SM00388">
    <property type="entry name" value="HisKA"/>
    <property type="match status" value="1"/>
</dbReference>
<evidence type="ECO:0000313" key="9">
    <source>
        <dbReference type="EMBL" id="MFC5385477.1"/>
    </source>
</evidence>
<dbReference type="SUPFAM" id="SSF52172">
    <property type="entry name" value="CheY-like"/>
    <property type="match status" value="1"/>
</dbReference>
<dbReference type="PROSITE" id="PS50112">
    <property type="entry name" value="PAS"/>
    <property type="match status" value="1"/>
</dbReference>
<dbReference type="SUPFAM" id="SSF47384">
    <property type="entry name" value="Homodimeric domain of signal transducing histidine kinase"/>
    <property type="match status" value="1"/>
</dbReference>
<gene>
    <name evidence="9" type="primary">cckA</name>
    <name evidence="9" type="ORF">ACFPLB_05775</name>
</gene>
<dbReference type="NCBIfam" id="TIGR00229">
    <property type="entry name" value="sensory_box"/>
    <property type="match status" value="1"/>
</dbReference>
<keyword evidence="10" id="KW-1185">Reference proteome</keyword>
<name>A0ABW0GUZ4_9HYPH</name>
<evidence type="ECO:0000256" key="2">
    <source>
        <dbReference type="ARBA" id="ARBA00012438"/>
    </source>
</evidence>
<feature type="transmembrane region" description="Helical" evidence="5">
    <location>
        <begin position="24"/>
        <end position="44"/>
    </location>
</feature>
<dbReference type="Proteomes" id="UP001596016">
    <property type="component" value="Unassembled WGS sequence"/>
</dbReference>
<organism evidence="9 10">
    <name type="scientific">Aquamicrobium segne</name>
    <dbReference type="NCBI Taxonomy" id="469547"/>
    <lineage>
        <taxon>Bacteria</taxon>
        <taxon>Pseudomonadati</taxon>
        <taxon>Pseudomonadota</taxon>
        <taxon>Alphaproteobacteria</taxon>
        <taxon>Hyphomicrobiales</taxon>
        <taxon>Phyllobacteriaceae</taxon>
        <taxon>Aquamicrobium</taxon>
    </lineage>
</organism>
<feature type="domain" description="PAS" evidence="8">
    <location>
        <begin position="227"/>
        <end position="256"/>
    </location>
</feature>
<keyword evidence="9" id="KW-0808">Transferase</keyword>
<dbReference type="PROSITE" id="PS50109">
    <property type="entry name" value="HIS_KIN"/>
    <property type="match status" value="1"/>
</dbReference>
<dbReference type="InterPro" id="IPR003594">
    <property type="entry name" value="HATPase_dom"/>
</dbReference>